<dbReference type="Pfam" id="PF01866">
    <property type="entry name" value="Diphthamide_syn"/>
    <property type="match status" value="1"/>
</dbReference>
<evidence type="ECO:0000256" key="5">
    <source>
        <dbReference type="ARBA" id="ARBA00023014"/>
    </source>
</evidence>
<evidence type="ECO:0000256" key="2">
    <source>
        <dbReference type="ARBA" id="ARBA00005156"/>
    </source>
</evidence>
<dbReference type="InterPro" id="IPR042265">
    <property type="entry name" value="DPH1/DPH2_3"/>
</dbReference>
<comment type="cofactor">
    <cofactor evidence="1">
        <name>[4Fe-4S] cluster</name>
        <dbReference type="ChEBI" id="CHEBI:49883"/>
    </cofactor>
</comment>
<proteinExistence type="predicted"/>
<sequence>MLIMKYFLDSSIKTVSKQELSDFLDQADYEKIGVQVAKNNYESGKEVCDIAKQGGIESHILADSDRCCIDWIAAQHAQVNCIIKRSFSCPLLNVSRSKKLIEKYSILQYVPECTLNLDILDGDVPKDNSVDLSMHAVCLALDIKYSAHYKEILEYLEKVLQTQITMWSYSKSNKPQLALVLSEDQGFIDYFIDNYNYILLTKDILENRHKLLDKVCADIQTLDARKTRAIISKMAYIEVLKQAKRIGIVFTSGDHMDLINLISKYLDINGKKFYQFYINGLKPNKLGNFVGIDVFVVIQCPFSSFKFEENIIAMRPYDLVLAFSEEWNGEYITNLEVAKERISEEIKKITARTKTVETNETSIMQITSTLNALKLSKNEICTKEQAEKYFQTGVYLKKITGITIEETVKETTDDLVMGYSGIPTEYKK</sequence>
<comment type="pathway">
    <text evidence="2">Protein modification; peptidyl-diphthamide biosynthesis.</text>
</comment>
<keyword evidence="7" id="KW-1185">Reference proteome</keyword>
<accession>I3EIZ2</accession>
<dbReference type="STRING" id="935791.I3EIZ2"/>
<name>I3EIZ2_NEMP3</name>
<dbReference type="EMBL" id="GL870877">
    <property type="protein sequence ID" value="EIJ89189.1"/>
    <property type="molecule type" value="Genomic_DNA"/>
</dbReference>
<dbReference type="PANTHER" id="PTHR10762">
    <property type="entry name" value="DIPHTHAMIDE BIOSYNTHESIS PROTEIN"/>
    <property type="match status" value="1"/>
</dbReference>
<evidence type="ECO:0008006" key="8">
    <source>
        <dbReference type="Google" id="ProtNLM"/>
    </source>
</evidence>
<dbReference type="InterPro" id="IPR042263">
    <property type="entry name" value="DPH1/DPH2_1"/>
</dbReference>
<dbReference type="GO" id="GO:0051536">
    <property type="term" value="F:iron-sulfur cluster binding"/>
    <property type="evidence" value="ECO:0007669"/>
    <property type="project" value="UniProtKB-KW"/>
</dbReference>
<evidence type="ECO:0000313" key="6">
    <source>
        <dbReference type="EMBL" id="EIJ89189.1"/>
    </source>
</evidence>
<dbReference type="GO" id="GO:0017183">
    <property type="term" value="P:protein histidyl modification to diphthamide"/>
    <property type="evidence" value="ECO:0007669"/>
    <property type="project" value="UniProtKB-UniPathway"/>
</dbReference>
<keyword evidence="5" id="KW-0411">Iron-sulfur</keyword>
<evidence type="ECO:0000256" key="3">
    <source>
        <dbReference type="ARBA" id="ARBA00022723"/>
    </source>
</evidence>
<dbReference type="PANTHER" id="PTHR10762:SF2">
    <property type="entry name" value="2-(3-AMINO-3-CARBOXYPROPYL)HISTIDINE SYNTHASE SUBUNIT 2"/>
    <property type="match status" value="1"/>
</dbReference>
<keyword evidence="4" id="KW-0408">Iron</keyword>
<dbReference type="HOGENOM" id="CLU_637918_0_0_1"/>
<dbReference type="Gene3D" id="3.40.50.11860">
    <property type="entry name" value="Diphthamide synthesis DPH1/DPH2 domain 3"/>
    <property type="match status" value="1"/>
</dbReference>
<dbReference type="OrthoDB" id="449241at2759"/>
<dbReference type="NCBIfam" id="TIGR00322">
    <property type="entry name" value="diphth2_R"/>
    <property type="match status" value="1"/>
</dbReference>
<dbReference type="GO" id="GO:0090560">
    <property type="term" value="F:2-(3-amino-3-carboxypropyl)histidine synthase activity"/>
    <property type="evidence" value="ECO:0007669"/>
    <property type="project" value="InterPro"/>
</dbReference>
<dbReference type="Proteomes" id="UP000002872">
    <property type="component" value="Unassembled WGS sequence"/>
</dbReference>
<dbReference type="UniPathway" id="UPA00559"/>
<dbReference type="OMA" id="DRCCIDW"/>
<dbReference type="InterPro" id="IPR016435">
    <property type="entry name" value="DPH1/DPH2"/>
</dbReference>
<dbReference type="VEuPathDB" id="MicrosporidiaDB:NEQG_01008"/>
<protein>
    <recommendedName>
        <fullName evidence="8">2-(3-amino-3-carboxypropyl)histidine synthase</fullName>
    </recommendedName>
</protein>
<dbReference type="GO" id="GO:0046872">
    <property type="term" value="F:metal ion binding"/>
    <property type="evidence" value="ECO:0007669"/>
    <property type="project" value="UniProtKB-KW"/>
</dbReference>
<keyword evidence="3" id="KW-0479">Metal-binding</keyword>
<dbReference type="AlphaFoldDB" id="I3EIZ2"/>
<organism evidence="6 7">
    <name type="scientific">Nematocida parisii (strain ERTm3)</name>
    <name type="common">Nematode killer fungus</name>
    <dbReference type="NCBI Taxonomy" id="935791"/>
    <lineage>
        <taxon>Eukaryota</taxon>
        <taxon>Fungi</taxon>
        <taxon>Fungi incertae sedis</taxon>
        <taxon>Microsporidia</taxon>
        <taxon>Nematocida</taxon>
    </lineage>
</organism>
<dbReference type="SFLD" id="SFLDS00032">
    <property type="entry name" value="Radical_SAM_3-amino-3-carboxyp"/>
    <property type="match status" value="1"/>
</dbReference>
<dbReference type="Gene3D" id="3.40.50.11840">
    <property type="entry name" value="Diphthamide synthesis DPH1/DPH2 domain 1"/>
    <property type="match status" value="1"/>
</dbReference>
<evidence type="ECO:0000256" key="4">
    <source>
        <dbReference type="ARBA" id="ARBA00023004"/>
    </source>
</evidence>
<evidence type="ECO:0000313" key="7">
    <source>
        <dbReference type="Proteomes" id="UP000002872"/>
    </source>
</evidence>
<reference evidence="6" key="1">
    <citation type="submission" date="2011-01" db="EMBL/GenBank/DDBJ databases">
        <title>The Genome Sequence of Nematocida parisii strain ERTm3.</title>
        <authorList>
            <consortium name="The Broad Institute Genome Sequencing Platform"/>
            <consortium name="The Broad Institute Genome Sequencing Center for Infectious Disease"/>
            <person name="Cuomo C."/>
            <person name="Troemel E."/>
            <person name="Young S.K."/>
            <person name="Zeng Q."/>
            <person name="Gargeya S."/>
            <person name="Fitzgerald M."/>
            <person name="Haas B."/>
            <person name="Abouelleil A."/>
            <person name="Alvarado L."/>
            <person name="Arachchi H.M."/>
            <person name="Berlin A."/>
            <person name="Chapman S.B."/>
            <person name="Gearin G."/>
            <person name="Goldberg J."/>
            <person name="Griggs A."/>
            <person name="Gujja S."/>
            <person name="Hansen M."/>
            <person name="Heiman D."/>
            <person name="Howarth C."/>
            <person name="Larimer J."/>
            <person name="Lui A."/>
            <person name="MacDonald P.J.P."/>
            <person name="McCowen C."/>
            <person name="Montmayeur A."/>
            <person name="Murphy C."/>
            <person name="Neiman D."/>
            <person name="Pearson M."/>
            <person name="Priest M."/>
            <person name="Roberts A."/>
            <person name="Saif S."/>
            <person name="Shea T."/>
            <person name="Sisk P."/>
            <person name="Stolte C."/>
            <person name="Sykes S."/>
            <person name="Wortman J."/>
            <person name="Nusbaum C."/>
            <person name="Birren B."/>
        </authorList>
    </citation>
    <scope>NUCLEOTIDE SEQUENCE</scope>
    <source>
        <strain evidence="6">ERTm3</strain>
    </source>
</reference>
<gene>
    <name evidence="6" type="ORF">NEQG_01008</name>
</gene>
<dbReference type="InParanoid" id="I3EIZ2"/>
<evidence type="ECO:0000256" key="1">
    <source>
        <dbReference type="ARBA" id="ARBA00001966"/>
    </source>
</evidence>